<evidence type="ECO:0000313" key="2">
    <source>
        <dbReference type="Proteomes" id="UP001164250"/>
    </source>
</evidence>
<protein>
    <submittedName>
        <fullName evidence="1">Uncharacterized protein</fullName>
    </submittedName>
</protein>
<proteinExistence type="predicted"/>
<name>A0ACC1BWZ1_9ROSI</name>
<gene>
    <name evidence="1" type="ORF">Patl1_04318</name>
</gene>
<reference evidence="2" key="1">
    <citation type="journal article" date="2023" name="G3 (Bethesda)">
        <title>Genome assembly and association tests identify interacting loci associated with vigor, precocity, and sex in interspecific pistachio rootstocks.</title>
        <authorList>
            <person name="Palmer W."/>
            <person name="Jacygrad E."/>
            <person name="Sagayaradj S."/>
            <person name="Cavanaugh K."/>
            <person name="Han R."/>
            <person name="Bertier L."/>
            <person name="Beede B."/>
            <person name="Kafkas S."/>
            <person name="Golino D."/>
            <person name="Preece J."/>
            <person name="Michelmore R."/>
        </authorList>
    </citation>
    <scope>NUCLEOTIDE SEQUENCE [LARGE SCALE GENOMIC DNA]</scope>
</reference>
<dbReference type="Proteomes" id="UP001164250">
    <property type="component" value="Chromosome 3"/>
</dbReference>
<evidence type="ECO:0000313" key="1">
    <source>
        <dbReference type="EMBL" id="KAJ0103437.1"/>
    </source>
</evidence>
<dbReference type="EMBL" id="CM047899">
    <property type="protein sequence ID" value="KAJ0103437.1"/>
    <property type="molecule type" value="Genomic_DNA"/>
</dbReference>
<accession>A0ACC1BWZ1</accession>
<organism evidence="1 2">
    <name type="scientific">Pistacia atlantica</name>
    <dbReference type="NCBI Taxonomy" id="434234"/>
    <lineage>
        <taxon>Eukaryota</taxon>
        <taxon>Viridiplantae</taxon>
        <taxon>Streptophyta</taxon>
        <taxon>Embryophyta</taxon>
        <taxon>Tracheophyta</taxon>
        <taxon>Spermatophyta</taxon>
        <taxon>Magnoliopsida</taxon>
        <taxon>eudicotyledons</taxon>
        <taxon>Gunneridae</taxon>
        <taxon>Pentapetalae</taxon>
        <taxon>rosids</taxon>
        <taxon>malvids</taxon>
        <taxon>Sapindales</taxon>
        <taxon>Anacardiaceae</taxon>
        <taxon>Pistacia</taxon>
    </lineage>
</organism>
<sequence>MWGFLGNPERSYKHGLIYLKDVRSVFTILDRKSELILIDLSSLIFKGLNITFEAGRPVALVGQSGSGKSSIIGLIERKRSPALRRSCTKLKNPAVLQLDFATSALDIVIYQRAHENMMVGRTCAAVAHRLSTNTEIRHHCCYQNWESCGTRFTQ</sequence>
<keyword evidence="2" id="KW-1185">Reference proteome</keyword>
<comment type="caution">
    <text evidence="1">The sequence shown here is derived from an EMBL/GenBank/DDBJ whole genome shotgun (WGS) entry which is preliminary data.</text>
</comment>